<feature type="domain" description="TNFR-Cys" evidence="2">
    <location>
        <begin position="43"/>
        <end position="87"/>
    </location>
</feature>
<dbReference type="SUPFAM" id="SSF57586">
    <property type="entry name" value="TNF receptor-like"/>
    <property type="match status" value="1"/>
</dbReference>
<keyword evidence="4" id="KW-1185">Reference proteome</keyword>
<reference evidence="3 4" key="1">
    <citation type="submission" date="2018-11" db="EMBL/GenBank/DDBJ databases">
        <authorList>
            <consortium name="Pathogen Informatics"/>
        </authorList>
    </citation>
    <scope>NUCLEOTIDE SEQUENCE [LARGE SCALE GENOMIC DNA]</scope>
</reference>
<dbReference type="PROSITE" id="PS50050">
    <property type="entry name" value="TNFR_NGFR_2"/>
    <property type="match status" value="1"/>
</dbReference>
<evidence type="ECO:0000256" key="1">
    <source>
        <dbReference type="PROSITE-ProRule" id="PRU00206"/>
    </source>
</evidence>
<protein>
    <recommendedName>
        <fullName evidence="2">TNFR-Cys domain-containing protein</fullName>
    </recommendedName>
</protein>
<feature type="disulfide bond" evidence="1">
    <location>
        <begin position="69"/>
        <end position="87"/>
    </location>
</feature>
<feature type="non-terminal residue" evidence="3">
    <location>
        <position position="167"/>
    </location>
</feature>
<dbReference type="Pfam" id="PF00020">
    <property type="entry name" value="TNFR_c6"/>
    <property type="match status" value="1"/>
</dbReference>
<evidence type="ECO:0000259" key="2">
    <source>
        <dbReference type="PROSITE" id="PS50050"/>
    </source>
</evidence>
<accession>A0A3P7LDY5</accession>
<dbReference type="AlphaFoldDB" id="A0A3P7LDY5"/>
<evidence type="ECO:0000313" key="4">
    <source>
        <dbReference type="Proteomes" id="UP000281553"/>
    </source>
</evidence>
<organism evidence="3 4">
    <name type="scientific">Dibothriocephalus latus</name>
    <name type="common">Fish tapeworm</name>
    <name type="synonym">Diphyllobothrium latum</name>
    <dbReference type="NCBI Taxonomy" id="60516"/>
    <lineage>
        <taxon>Eukaryota</taxon>
        <taxon>Metazoa</taxon>
        <taxon>Spiralia</taxon>
        <taxon>Lophotrochozoa</taxon>
        <taxon>Platyhelminthes</taxon>
        <taxon>Cestoda</taxon>
        <taxon>Eucestoda</taxon>
        <taxon>Diphyllobothriidea</taxon>
        <taxon>Diphyllobothriidae</taxon>
        <taxon>Dibothriocephalus</taxon>
    </lineage>
</organism>
<comment type="caution">
    <text evidence="1">Lacks conserved residue(s) required for the propagation of feature annotation.</text>
</comment>
<gene>
    <name evidence="3" type="ORF">DILT_LOCUS7381</name>
</gene>
<feature type="repeat" description="TNFR-Cys" evidence="1">
    <location>
        <begin position="43"/>
        <end position="87"/>
    </location>
</feature>
<name>A0A3P7LDY5_DIBLA</name>
<dbReference type="InterPro" id="IPR001368">
    <property type="entry name" value="TNFR/NGFR_Cys_rich_reg"/>
</dbReference>
<dbReference type="OrthoDB" id="5965479at2759"/>
<dbReference type="PROSITE" id="PS00652">
    <property type="entry name" value="TNFR_NGFR_1"/>
    <property type="match status" value="1"/>
</dbReference>
<dbReference type="Gene3D" id="2.10.50.10">
    <property type="entry name" value="Tumor Necrosis Factor Receptor, subunit A, domain 2"/>
    <property type="match status" value="1"/>
</dbReference>
<dbReference type="SMART" id="SM00208">
    <property type="entry name" value="TNFR"/>
    <property type="match status" value="1"/>
</dbReference>
<evidence type="ECO:0000313" key="3">
    <source>
        <dbReference type="EMBL" id="VDN11550.1"/>
    </source>
</evidence>
<dbReference type="Proteomes" id="UP000281553">
    <property type="component" value="Unassembled WGS sequence"/>
</dbReference>
<keyword evidence="1" id="KW-1015">Disulfide bond</keyword>
<dbReference type="EMBL" id="UYRU01051699">
    <property type="protein sequence ID" value="VDN11550.1"/>
    <property type="molecule type" value="Genomic_DNA"/>
</dbReference>
<sequence length="167" mass="18912">MSTGIGHSILFLSVSVQNYDLAVFVFCFLLDSPYSFKNACDTQCPPGYWLYGNCSRGQPTECKRCSEGCPAGMYIARPCTAHSDLVCRACRPLCISEEFEFTPCKGSSNRECRRKDIIPEIVIPNQHSVWFEDQRYVKDVSFILTPDTQRRLLANRSVILDRGSGYQ</sequence>
<proteinExistence type="predicted"/>